<dbReference type="EMBL" id="SUNI01000029">
    <property type="protein sequence ID" value="TJZ89617.1"/>
    <property type="molecule type" value="Genomic_DNA"/>
</dbReference>
<dbReference type="OrthoDB" id="9802649at2"/>
<organism evidence="1 2">
    <name type="scientific">Paracoccus gahaiensis</name>
    <dbReference type="NCBI Taxonomy" id="1706839"/>
    <lineage>
        <taxon>Bacteria</taxon>
        <taxon>Pseudomonadati</taxon>
        <taxon>Pseudomonadota</taxon>
        <taxon>Alphaproteobacteria</taxon>
        <taxon>Rhodobacterales</taxon>
        <taxon>Paracoccaceae</taxon>
        <taxon>Paracoccus</taxon>
    </lineage>
</organism>
<protein>
    <recommendedName>
        <fullName evidence="3">Glycosyltransferase family 2 protein</fullName>
    </recommendedName>
</protein>
<dbReference type="AlphaFoldDB" id="A0A4U0R4E0"/>
<reference evidence="1 2" key="1">
    <citation type="submission" date="2019-04" db="EMBL/GenBank/DDBJ databases">
        <authorList>
            <person name="Li J."/>
        </authorList>
    </citation>
    <scope>NUCLEOTIDE SEQUENCE [LARGE SCALE GENOMIC DNA]</scope>
    <source>
        <strain evidence="1 2">KCTC 42687</strain>
    </source>
</reference>
<dbReference type="SUPFAM" id="SSF53448">
    <property type="entry name" value="Nucleotide-diphospho-sugar transferases"/>
    <property type="match status" value="1"/>
</dbReference>
<sequence length="279" mass="31270">MIVKMLSNRDASEEMPMIRAHLATFPARSGILMQTIRSILPQVDKLCICFNQYDKIPAALADEPKIDALAPDRDLKDAGKFAFDVAADDMVFTIDDDILYPPDYVTTTLSFFDFVDPRDSVLGHLGHAWVAKGKLGQMGWKNWMFLKRNPNMVKVDFLGTGTTCQLGQNLPRLHQIESASGFVDLRHGRMHAEAGRRMWVLPHDEGWMASTMTDDLRASSLFDTVNRVAPPQMRTELSALLKARTPDSGEHYRHLRQRGLVARPVGPAAARLDQGRLQG</sequence>
<name>A0A4U0R4E0_9RHOB</name>
<evidence type="ECO:0008006" key="3">
    <source>
        <dbReference type="Google" id="ProtNLM"/>
    </source>
</evidence>
<proteinExistence type="predicted"/>
<accession>A0A4U0R4E0</accession>
<dbReference type="InterPro" id="IPR029044">
    <property type="entry name" value="Nucleotide-diphossugar_trans"/>
</dbReference>
<comment type="caution">
    <text evidence="1">The sequence shown here is derived from an EMBL/GenBank/DDBJ whole genome shotgun (WGS) entry which is preliminary data.</text>
</comment>
<dbReference type="Proteomes" id="UP000309747">
    <property type="component" value="Unassembled WGS sequence"/>
</dbReference>
<evidence type="ECO:0000313" key="2">
    <source>
        <dbReference type="Proteomes" id="UP000309747"/>
    </source>
</evidence>
<gene>
    <name evidence="1" type="ORF">FA743_18255</name>
</gene>
<dbReference type="RefSeq" id="WP_136887510.1">
    <property type="nucleotide sequence ID" value="NZ_SUNI01000029.1"/>
</dbReference>
<keyword evidence="2" id="KW-1185">Reference proteome</keyword>
<evidence type="ECO:0000313" key="1">
    <source>
        <dbReference type="EMBL" id="TJZ89617.1"/>
    </source>
</evidence>